<feature type="compositionally biased region" description="Basic and acidic residues" evidence="3">
    <location>
        <begin position="1"/>
        <end position="10"/>
    </location>
</feature>
<sequence length="371" mass="43836">MDETNDDKKIPSNRNQDDEDDNCEDVQQMLINSNIIKEISAPYEIPHYPIEVEEHRKIVQQHLTDMTLNVLDNEQLDQPSLVQNCSKAVHVESYEKKSNEVKEEKEEKVVDENIVTESNLDQKEKSPENEKVINELDLNLNNLKQEDFNKACEFDDMEFVPHFQRVYISGDDNSGDRNTFHRFDKFNAKYNPIGESRLREIFLKTENYNNGKYFAEILKEVLSDLNESKYQNAEPRLSIYGKNTKEWDTLAKWAVTNNVYSDNVRWLIQVPRLYDVFKNNKLVNNFSQVIHNIFSPLFEATIRPSQNENLYKFLNYVTGFDSVDDESKNESSLLEKLSILPENWDDEENPPYLYYLYYMYSNIVILNNLRK</sequence>
<dbReference type="GO" id="GO:0032264">
    <property type="term" value="P:IMP salvage"/>
    <property type="evidence" value="ECO:0007669"/>
    <property type="project" value="InterPro"/>
</dbReference>
<dbReference type="InterPro" id="IPR032466">
    <property type="entry name" value="Metal_Hydrolase"/>
</dbReference>
<keyword evidence="5" id="KW-1185">Reference proteome</keyword>
<comment type="similarity">
    <text evidence="1">Belongs to the metallo-dependent hydrolases superfamily. Adenosine and AMP deaminases family.</text>
</comment>
<evidence type="ECO:0000256" key="1">
    <source>
        <dbReference type="ARBA" id="ARBA00006676"/>
    </source>
</evidence>
<dbReference type="GO" id="GO:0046033">
    <property type="term" value="P:AMP metabolic process"/>
    <property type="evidence" value="ECO:0007669"/>
    <property type="project" value="TreeGrafter"/>
</dbReference>
<dbReference type="GO" id="GO:0005829">
    <property type="term" value="C:cytosol"/>
    <property type="evidence" value="ECO:0007669"/>
    <property type="project" value="TreeGrafter"/>
</dbReference>
<reference evidence="4" key="1">
    <citation type="submission" date="2023-12" db="EMBL/GenBank/DDBJ databases">
        <title>Genome assembly of Anisodus tanguticus.</title>
        <authorList>
            <person name="Wang Y.-J."/>
        </authorList>
    </citation>
    <scope>NUCLEOTIDE SEQUENCE</scope>
    <source>
        <strain evidence="4">KB-2021</strain>
        <tissue evidence="4">Leaf</tissue>
    </source>
</reference>
<comment type="caution">
    <text evidence="4">The sequence shown here is derived from an EMBL/GenBank/DDBJ whole genome shotgun (WGS) entry which is preliminary data.</text>
</comment>
<dbReference type="PANTHER" id="PTHR11359">
    <property type="entry name" value="AMP DEAMINASE"/>
    <property type="match status" value="1"/>
</dbReference>
<accession>A0AAE1QP40</accession>
<dbReference type="PANTHER" id="PTHR11359:SF0">
    <property type="entry name" value="AMP DEAMINASE"/>
    <property type="match status" value="1"/>
</dbReference>
<evidence type="ECO:0000256" key="2">
    <source>
        <dbReference type="PIRSR" id="PIRSR606329-2"/>
    </source>
</evidence>
<dbReference type="Gene3D" id="3.20.20.140">
    <property type="entry name" value="Metal-dependent hydrolases"/>
    <property type="match status" value="1"/>
</dbReference>
<dbReference type="Pfam" id="PF19326">
    <property type="entry name" value="AMP_deaminase"/>
    <property type="match status" value="1"/>
</dbReference>
<evidence type="ECO:0000256" key="3">
    <source>
        <dbReference type="SAM" id="MobiDB-lite"/>
    </source>
</evidence>
<organism evidence="4 5">
    <name type="scientific">Anisodus tanguticus</name>
    <dbReference type="NCBI Taxonomy" id="243964"/>
    <lineage>
        <taxon>Eukaryota</taxon>
        <taxon>Viridiplantae</taxon>
        <taxon>Streptophyta</taxon>
        <taxon>Embryophyta</taxon>
        <taxon>Tracheophyta</taxon>
        <taxon>Spermatophyta</taxon>
        <taxon>Magnoliopsida</taxon>
        <taxon>eudicotyledons</taxon>
        <taxon>Gunneridae</taxon>
        <taxon>Pentapetalae</taxon>
        <taxon>asterids</taxon>
        <taxon>lamiids</taxon>
        <taxon>Solanales</taxon>
        <taxon>Solanaceae</taxon>
        <taxon>Solanoideae</taxon>
        <taxon>Hyoscyameae</taxon>
        <taxon>Anisodus</taxon>
    </lineage>
</organism>
<evidence type="ECO:0008006" key="6">
    <source>
        <dbReference type="Google" id="ProtNLM"/>
    </source>
</evidence>
<evidence type="ECO:0000313" key="5">
    <source>
        <dbReference type="Proteomes" id="UP001291623"/>
    </source>
</evidence>
<dbReference type="Proteomes" id="UP001291623">
    <property type="component" value="Unassembled WGS sequence"/>
</dbReference>
<dbReference type="EMBL" id="JAVYJV010000101">
    <property type="protein sequence ID" value="KAK4336709.1"/>
    <property type="molecule type" value="Genomic_DNA"/>
</dbReference>
<proteinExistence type="inferred from homology"/>
<dbReference type="Gene3D" id="4.10.800.20">
    <property type="match status" value="1"/>
</dbReference>
<dbReference type="InterPro" id="IPR006329">
    <property type="entry name" value="AMPD"/>
</dbReference>
<dbReference type="SUPFAM" id="SSF51556">
    <property type="entry name" value="Metallo-dependent hydrolases"/>
    <property type="match status" value="1"/>
</dbReference>
<protein>
    <recommendedName>
        <fullName evidence="6">AMP deaminase 2</fullName>
    </recommendedName>
</protein>
<feature type="region of interest" description="Disordered" evidence="3">
    <location>
        <begin position="1"/>
        <end position="22"/>
    </location>
</feature>
<dbReference type="AlphaFoldDB" id="A0AAE1QP40"/>
<evidence type="ECO:0000313" key="4">
    <source>
        <dbReference type="EMBL" id="KAK4336709.1"/>
    </source>
</evidence>
<gene>
    <name evidence="4" type="ORF">RND71_043553</name>
</gene>
<dbReference type="GO" id="GO:0003876">
    <property type="term" value="F:AMP deaminase activity"/>
    <property type="evidence" value="ECO:0007669"/>
    <property type="project" value="InterPro"/>
</dbReference>
<feature type="binding site" evidence="2">
    <location>
        <begin position="185"/>
        <end position="190"/>
    </location>
    <ligand>
        <name>substrate</name>
    </ligand>
</feature>
<name>A0AAE1QP40_9SOLA</name>